<evidence type="ECO:0000313" key="3">
    <source>
        <dbReference type="Proteomes" id="UP000287857"/>
    </source>
</evidence>
<name>A0A429ZZR5_9ENTE</name>
<protein>
    <recommendedName>
        <fullName evidence="1">N-acetyltransferase domain-containing protein</fullName>
    </recommendedName>
</protein>
<dbReference type="AlphaFoldDB" id="A0A429ZZR5"/>
<evidence type="ECO:0000313" key="2">
    <source>
        <dbReference type="EMBL" id="RST99516.1"/>
    </source>
</evidence>
<dbReference type="PROSITE" id="PS51186">
    <property type="entry name" value="GNAT"/>
    <property type="match status" value="1"/>
</dbReference>
<comment type="caution">
    <text evidence="2">The sequence shown here is derived from an EMBL/GenBank/DDBJ whole genome shotgun (WGS) entry which is preliminary data.</text>
</comment>
<dbReference type="EMBL" id="NGJS01000004">
    <property type="protein sequence ID" value="RST99516.1"/>
    <property type="molecule type" value="Genomic_DNA"/>
</dbReference>
<reference evidence="2 3" key="1">
    <citation type="submission" date="2017-05" db="EMBL/GenBank/DDBJ databases">
        <title>Vagococcus spp. assemblies.</title>
        <authorList>
            <person name="Gulvik C.A."/>
        </authorList>
    </citation>
    <scope>NUCLEOTIDE SEQUENCE [LARGE SCALE GENOMIC DNA]</scope>
    <source>
        <strain evidence="2 3">SS1995</strain>
    </source>
</reference>
<gene>
    <name evidence="2" type="ORF">CBF37_04105</name>
</gene>
<dbReference type="GO" id="GO:0016747">
    <property type="term" value="F:acyltransferase activity, transferring groups other than amino-acyl groups"/>
    <property type="evidence" value="ECO:0007669"/>
    <property type="project" value="InterPro"/>
</dbReference>
<sequence length="189" mass="21739">MIRNAEKKDAKEVIPLIMIVLRDMELNIFQKLSEEEIISLLEIAYVEFPNYRYGYNRAIVKEIDSQIAGIAFGYPDEIEDTIDDDFIQLLISQGLSEDYRFFNEKECFADEWYLDTLVTSPHFRKQGVAAELLSALPKVAVNSGRKIIGLNCDTVNDKAKSVYLKQGFKKVGEMILADHHYNHLQLNID</sequence>
<dbReference type="InterPro" id="IPR000182">
    <property type="entry name" value="GNAT_dom"/>
</dbReference>
<dbReference type="Pfam" id="PF00583">
    <property type="entry name" value="Acetyltransf_1"/>
    <property type="match status" value="1"/>
</dbReference>
<proteinExistence type="predicted"/>
<feature type="domain" description="N-acetyltransferase" evidence="1">
    <location>
        <begin position="1"/>
        <end position="189"/>
    </location>
</feature>
<keyword evidence="3" id="KW-1185">Reference proteome</keyword>
<evidence type="ECO:0000259" key="1">
    <source>
        <dbReference type="PROSITE" id="PS51186"/>
    </source>
</evidence>
<dbReference type="InterPro" id="IPR016181">
    <property type="entry name" value="Acyl_CoA_acyltransferase"/>
</dbReference>
<dbReference type="RefSeq" id="WP_125983456.1">
    <property type="nucleotide sequence ID" value="NZ_NGJS01000004.1"/>
</dbReference>
<dbReference type="Proteomes" id="UP000287857">
    <property type="component" value="Unassembled WGS sequence"/>
</dbReference>
<organism evidence="2 3">
    <name type="scientific">Vagococcus vulneris</name>
    <dbReference type="NCBI Taxonomy" id="1977869"/>
    <lineage>
        <taxon>Bacteria</taxon>
        <taxon>Bacillati</taxon>
        <taxon>Bacillota</taxon>
        <taxon>Bacilli</taxon>
        <taxon>Lactobacillales</taxon>
        <taxon>Enterococcaceae</taxon>
        <taxon>Vagococcus</taxon>
    </lineage>
</organism>
<dbReference type="SUPFAM" id="SSF55729">
    <property type="entry name" value="Acyl-CoA N-acyltransferases (Nat)"/>
    <property type="match status" value="1"/>
</dbReference>
<dbReference type="CDD" id="cd04301">
    <property type="entry name" value="NAT_SF"/>
    <property type="match status" value="1"/>
</dbReference>
<dbReference type="Gene3D" id="3.40.630.30">
    <property type="match status" value="1"/>
</dbReference>
<dbReference type="OrthoDB" id="5319888at2"/>
<accession>A0A429ZZR5</accession>